<evidence type="ECO:0000313" key="2">
    <source>
        <dbReference type="Proteomes" id="UP001149165"/>
    </source>
</evidence>
<accession>A0A9W9FWD2</accession>
<keyword evidence="2" id="KW-1185">Reference proteome</keyword>
<evidence type="ECO:0000313" key="1">
    <source>
        <dbReference type="EMBL" id="KAJ5107646.1"/>
    </source>
</evidence>
<protein>
    <submittedName>
        <fullName evidence="1">Uncharacterized protein</fullName>
    </submittedName>
</protein>
<organism evidence="1 2">
    <name type="scientific">Penicillium angulare</name>
    <dbReference type="NCBI Taxonomy" id="116970"/>
    <lineage>
        <taxon>Eukaryota</taxon>
        <taxon>Fungi</taxon>
        <taxon>Dikarya</taxon>
        <taxon>Ascomycota</taxon>
        <taxon>Pezizomycotina</taxon>
        <taxon>Eurotiomycetes</taxon>
        <taxon>Eurotiomycetidae</taxon>
        <taxon>Eurotiales</taxon>
        <taxon>Aspergillaceae</taxon>
        <taxon>Penicillium</taxon>
    </lineage>
</organism>
<gene>
    <name evidence="1" type="ORF">N7456_004321</name>
</gene>
<name>A0A9W9FWD2_9EURO</name>
<proteinExistence type="predicted"/>
<dbReference type="OrthoDB" id="4361935at2759"/>
<dbReference type="EMBL" id="JAPQKH010000003">
    <property type="protein sequence ID" value="KAJ5107646.1"/>
    <property type="molecule type" value="Genomic_DNA"/>
</dbReference>
<sequence length="103" mass="11606">MFTTIYRHEYGTLDTLRHVLVQGVMNTQTVAALERCTGKNEGLFDSFERGSPEYQELLGTRIGRMVAYLVLGAFPRGTRKISRISCERTLGYNVRFLTAAAGR</sequence>
<reference evidence="1" key="2">
    <citation type="journal article" date="2023" name="IMA Fungus">
        <title>Comparative genomic study of the Penicillium genus elucidates a diverse pangenome and 15 lateral gene transfer events.</title>
        <authorList>
            <person name="Petersen C."/>
            <person name="Sorensen T."/>
            <person name="Nielsen M.R."/>
            <person name="Sondergaard T.E."/>
            <person name="Sorensen J.L."/>
            <person name="Fitzpatrick D.A."/>
            <person name="Frisvad J.C."/>
            <person name="Nielsen K.L."/>
        </authorList>
    </citation>
    <scope>NUCLEOTIDE SEQUENCE</scope>
    <source>
        <strain evidence="1">IBT 30069</strain>
    </source>
</reference>
<reference evidence="1" key="1">
    <citation type="submission" date="2022-11" db="EMBL/GenBank/DDBJ databases">
        <authorList>
            <person name="Petersen C."/>
        </authorList>
    </citation>
    <scope>NUCLEOTIDE SEQUENCE</scope>
    <source>
        <strain evidence="1">IBT 30069</strain>
    </source>
</reference>
<dbReference type="AlphaFoldDB" id="A0A9W9FWD2"/>
<comment type="caution">
    <text evidence="1">The sequence shown here is derived from an EMBL/GenBank/DDBJ whole genome shotgun (WGS) entry which is preliminary data.</text>
</comment>
<dbReference type="Proteomes" id="UP001149165">
    <property type="component" value="Unassembled WGS sequence"/>
</dbReference>